<evidence type="ECO:0000313" key="2">
    <source>
        <dbReference type="Proteomes" id="UP001386955"/>
    </source>
</evidence>
<sequence length="108" mass="12600">MGSRERMEDNRQRARAFQICHRPANHKKDHAFCRGWLPAISPKNWSYSLESTVERFERFSELFHSMLDLKMITEGLMLGKQYGTGQDQLNIIDKNKGGSNILEDEKDL</sequence>
<name>A0AAN9SY68_PSOTE</name>
<evidence type="ECO:0000313" key="1">
    <source>
        <dbReference type="EMBL" id="KAK7410727.1"/>
    </source>
</evidence>
<comment type="caution">
    <text evidence="1">The sequence shown here is derived from an EMBL/GenBank/DDBJ whole genome shotgun (WGS) entry which is preliminary data.</text>
</comment>
<dbReference type="Proteomes" id="UP001386955">
    <property type="component" value="Unassembled WGS sequence"/>
</dbReference>
<reference evidence="1 2" key="1">
    <citation type="submission" date="2024-01" db="EMBL/GenBank/DDBJ databases">
        <title>The genomes of 5 underutilized Papilionoideae crops provide insights into root nodulation and disease resistanc.</title>
        <authorList>
            <person name="Jiang F."/>
        </authorList>
    </citation>
    <scope>NUCLEOTIDE SEQUENCE [LARGE SCALE GENOMIC DNA]</scope>
    <source>
        <strain evidence="1">DUOXIRENSHENG_FW03</strain>
        <tissue evidence="1">Leaves</tissue>
    </source>
</reference>
<dbReference type="AlphaFoldDB" id="A0AAN9SY68"/>
<gene>
    <name evidence="1" type="ORF">VNO78_01746</name>
</gene>
<protein>
    <submittedName>
        <fullName evidence="1">Uncharacterized protein</fullName>
    </submittedName>
</protein>
<keyword evidence="2" id="KW-1185">Reference proteome</keyword>
<accession>A0AAN9SY68</accession>
<proteinExistence type="predicted"/>
<organism evidence="1 2">
    <name type="scientific">Psophocarpus tetragonolobus</name>
    <name type="common">Winged bean</name>
    <name type="synonym">Dolichos tetragonolobus</name>
    <dbReference type="NCBI Taxonomy" id="3891"/>
    <lineage>
        <taxon>Eukaryota</taxon>
        <taxon>Viridiplantae</taxon>
        <taxon>Streptophyta</taxon>
        <taxon>Embryophyta</taxon>
        <taxon>Tracheophyta</taxon>
        <taxon>Spermatophyta</taxon>
        <taxon>Magnoliopsida</taxon>
        <taxon>eudicotyledons</taxon>
        <taxon>Gunneridae</taxon>
        <taxon>Pentapetalae</taxon>
        <taxon>rosids</taxon>
        <taxon>fabids</taxon>
        <taxon>Fabales</taxon>
        <taxon>Fabaceae</taxon>
        <taxon>Papilionoideae</taxon>
        <taxon>50 kb inversion clade</taxon>
        <taxon>NPAAA clade</taxon>
        <taxon>indigoferoid/millettioid clade</taxon>
        <taxon>Phaseoleae</taxon>
        <taxon>Psophocarpus</taxon>
    </lineage>
</organism>
<dbReference type="EMBL" id="JAYMYS010000001">
    <property type="protein sequence ID" value="KAK7410727.1"/>
    <property type="molecule type" value="Genomic_DNA"/>
</dbReference>